<dbReference type="EMBL" id="RXIC02000019">
    <property type="protein sequence ID" value="KAB1225469.1"/>
    <property type="molecule type" value="Genomic_DNA"/>
</dbReference>
<dbReference type="Proteomes" id="UP000516437">
    <property type="component" value="Chromosome 1"/>
</dbReference>
<keyword evidence="2" id="KW-0326">Glycosidase</keyword>
<dbReference type="InterPro" id="IPR036962">
    <property type="entry name" value="Glyco_hydro_3_N_sf"/>
</dbReference>
<dbReference type="PRINTS" id="PR00133">
    <property type="entry name" value="GLHYDRLASE3"/>
</dbReference>
<dbReference type="FunFam" id="3.40.50.1700:FF:000002">
    <property type="entry name" value="Glycosyl hydrolase family protein"/>
    <property type="match status" value="1"/>
</dbReference>
<organism evidence="6 7">
    <name type="scientific">Morella rubra</name>
    <name type="common">Chinese bayberry</name>
    <dbReference type="NCBI Taxonomy" id="262757"/>
    <lineage>
        <taxon>Eukaryota</taxon>
        <taxon>Viridiplantae</taxon>
        <taxon>Streptophyta</taxon>
        <taxon>Embryophyta</taxon>
        <taxon>Tracheophyta</taxon>
        <taxon>Spermatophyta</taxon>
        <taxon>Magnoliopsida</taxon>
        <taxon>eudicotyledons</taxon>
        <taxon>Gunneridae</taxon>
        <taxon>Pentapetalae</taxon>
        <taxon>rosids</taxon>
        <taxon>fabids</taxon>
        <taxon>Fagales</taxon>
        <taxon>Myricaceae</taxon>
        <taxon>Morella</taxon>
    </lineage>
</organism>
<dbReference type="InterPro" id="IPR051915">
    <property type="entry name" value="Cellulose_Degrad_GH3"/>
</dbReference>
<feature type="chain" id="PRO_5025356706" evidence="3">
    <location>
        <begin position="26"/>
        <end position="632"/>
    </location>
</feature>
<protein>
    <submittedName>
        <fullName evidence="6">Beta-glucosidase BoGH3B</fullName>
    </submittedName>
</protein>
<dbReference type="GO" id="GO:0008422">
    <property type="term" value="F:beta-glucosidase activity"/>
    <property type="evidence" value="ECO:0007669"/>
    <property type="project" value="TreeGrafter"/>
</dbReference>
<reference evidence="6 7" key="1">
    <citation type="journal article" date="2019" name="Plant Biotechnol. J.">
        <title>The red bayberry genome and genetic basis of sex determination.</title>
        <authorList>
            <person name="Jia H.M."/>
            <person name="Jia H.J."/>
            <person name="Cai Q.L."/>
            <person name="Wang Y."/>
            <person name="Zhao H.B."/>
            <person name="Yang W.F."/>
            <person name="Wang G.Y."/>
            <person name="Li Y.H."/>
            <person name="Zhan D.L."/>
            <person name="Shen Y.T."/>
            <person name="Niu Q.F."/>
            <person name="Chang L."/>
            <person name="Qiu J."/>
            <person name="Zhao L."/>
            <person name="Xie H.B."/>
            <person name="Fu W.Y."/>
            <person name="Jin J."/>
            <person name="Li X.W."/>
            <person name="Jiao Y."/>
            <person name="Zhou C.C."/>
            <person name="Tu T."/>
            <person name="Chai C.Y."/>
            <person name="Gao J.L."/>
            <person name="Fan L.J."/>
            <person name="van de Weg E."/>
            <person name="Wang J.Y."/>
            <person name="Gao Z.S."/>
        </authorList>
    </citation>
    <scope>NUCLEOTIDE SEQUENCE [LARGE SCALE GENOMIC DNA]</scope>
    <source>
        <tissue evidence="6">Leaves</tissue>
    </source>
</reference>
<feature type="signal peptide" evidence="3">
    <location>
        <begin position="1"/>
        <end position="25"/>
    </location>
</feature>
<feature type="domain" description="Glycoside hydrolase family 3 C-terminal" evidence="5">
    <location>
        <begin position="415"/>
        <end position="625"/>
    </location>
</feature>
<gene>
    <name evidence="6" type="ORF">CJ030_MR1G019351</name>
</gene>
<evidence type="ECO:0000259" key="5">
    <source>
        <dbReference type="Pfam" id="PF01915"/>
    </source>
</evidence>
<dbReference type="InterPro" id="IPR001764">
    <property type="entry name" value="Glyco_hydro_3_N"/>
</dbReference>
<evidence type="ECO:0000259" key="4">
    <source>
        <dbReference type="Pfam" id="PF00933"/>
    </source>
</evidence>
<accession>A0A6A1WJI3</accession>
<dbReference type="Pfam" id="PF01915">
    <property type="entry name" value="Glyco_hydro_3_C"/>
    <property type="match status" value="1"/>
</dbReference>
<dbReference type="InterPro" id="IPR002772">
    <property type="entry name" value="Glyco_hydro_3_C"/>
</dbReference>
<dbReference type="Gene3D" id="3.20.20.300">
    <property type="entry name" value="Glycoside hydrolase, family 3, N-terminal domain"/>
    <property type="match status" value="1"/>
</dbReference>
<dbReference type="SUPFAM" id="SSF51445">
    <property type="entry name" value="(Trans)glycosidases"/>
    <property type="match status" value="1"/>
</dbReference>
<dbReference type="InterPro" id="IPR017853">
    <property type="entry name" value="GH"/>
</dbReference>
<name>A0A6A1WJI3_9ROSI</name>
<dbReference type="AlphaFoldDB" id="A0A6A1WJI3"/>
<dbReference type="Gene3D" id="3.40.50.1700">
    <property type="entry name" value="Glycoside hydrolase family 3 C-terminal domain"/>
    <property type="match status" value="1"/>
</dbReference>
<evidence type="ECO:0000256" key="3">
    <source>
        <dbReference type="SAM" id="SignalP"/>
    </source>
</evidence>
<keyword evidence="7" id="KW-1185">Reference proteome</keyword>
<keyword evidence="3" id="KW-0732">Signal</keyword>
<dbReference type="GO" id="GO:0009251">
    <property type="term" value="P:glucan catabolic process"/>
    <property type="evidence" value="ECO:0007669"/>
    <property type="project" value="TreeGrafter"/>
</dbReference>
<sequence length="632" mass="68986">MARISITFLGVLPLALCLLSSMTEAHVYVKYKDPKLPAEARVKDLLKRMTLEEKIGQMVQIERVNATARVMEDYFIGSILSGGGSVPAPRASPRKWIRTVNGFQKAALATRLGIPMIYGIDAVHGHNNVYKATIFPHNVGLGVTRDPDLLKRIGAATALEVRATGIPYVFAPCIAVCRDPRWGRCYESYSEDPNIVQMMTDIIPGLQGDIPATSRKGIPYVGGKDKVAACAKHYVGDGGTVRGINENNTIVSKHELYTIHMPAYYDSIIKGVATVMASYSSLNGVKMHANRNLLTGFLKKTLKFKGFIISDWQGIDRITYPPHANYTYSVQASILAGIDMVMVPYDYPEFINELTNLVEKKIVPMSRINDAVRRILRVKFSMGLFESPLADHSLVHKLGSKEHRELAREAVRKSLVLLKNGKSASAGALLPLPKKVPKILVAGSHAHNLGYQSGGWTIEWQGLGGNNLTAGTTILNAIKATVDQSTQVVFNENPDPAFVKSNGFSYAIVVVGELPYAETNGDNQDLTLPESGLSAIQNVCGAVKCVVIVISGRPLVIEPYLASMDALVAAWLPGSEGEGVADVLFGDYGFTGTLARTWFRRVDQLPMNVGDPQYDPLYPLGFGLKTKPSRQR</sequence>
<dbReference type="Pfam" id="PF00933">
    <property type="entry name" value="Glyco_hydro_3"/>
    <property type="match status" value="1"/>
</dbReference>
<dbReference type="FunFam" id="3.20.20.300:FF:000003">
    <property type="entry name" value="Beta-D-glucan exohydrolase isoenzyme ExoI"/>
    <property type="match status" value="1"/>
</dbReference>
<dbReference type="PANTHER" id="PTHR30620:SF101">
    <property type="entry name" value="BETA-GLUCOSIDASE BOGH3B-LIKE"/>
    <property type="match status" value="1"/>
</dbReference>
<keyword evidence="1" id="KW-0378">Hydrolase</keyword>
<feature type="domain" description="Glycoside hydrolase family 3 N-terminal" evidence="4">
    <location>
        <begin position="50"/>
        <end position="378"/>
    </location>
</feature>
<evidence type="ECO:0000256" key="1">
    <source>
        <dbReference type="ARBA" id="ARBA00022801"/>
    </source>
</evidence>
<comment type="caution">
    <text evidence="6">The sequence shown here is derived from an EMBL/GenBank/DDBJ whole genome shotgun (WGS) entry which is preliminary data.</text>
</comment>
<dbReference type="OrthoDB" id="47059at2759"/>
<dbReference type="PANTHER" id="PTHR30620">
    <property type="entry name" value="PERIPLASMIC BETA-GLUCOSIDASE-RELATED"/>
    <property type="match status" value="1"/>
</dbReference>
<proteinExistence type="predicted"/>
<dbReference type="SUPFAM" id="SSF52279">
    <property type="entry name" value="Beta-D-glucan exohydrolase, C-terminal domain"/>
    <property type="match status" value="1"/>
</dbReference>
<evidence type="ECO:0000313" key="6">
    <source>
        <dbReference type="EMBL" id="KAB1225469.1"/>
    </source>
</evidence>
<dbReference type="InterPro" id="IPR036881">
    <property type="entry name" value="Glyco_hydro_3_C_sf"/>
</dbReference>
<evidence type="ECO:0000313" key="7">
    <source>
        <dbReference type="Proteomes" id="UP000516437"/>
    </source>
</evidence>
<evidence type="ECO:0000256" key="2">
    <source>
        <dbReference type="ARBA" id="ARBA00023295"/>
    </source>
</evidence>